<feature type="transmembrane region" description="Helical" evidence="1">
    <location>
        <begin position="17"/>
        <end position="37"/>
    </location>
</feature>
<reference evidence="3 4" key="1">
    <citation type="submission" date="2018-02" db="EMBL/GenBank/DDBJ databases">
        <title>Genomic Encyclopedia of Archaeal and Bacterial Type Strains, Phase II (KMG-II): from individual species to whole genera.</title>
        <authorList>
            <person name="Goeker M."/>
        </authorList>
    </citation>
    <scope>NUCLEOTIDE SEQUENCE [LARGE SCALE GENOMIC DNA]</scope>
    <source>
        <strain evidence="3 4">YU 961-1</strain>
    </source>
</reference>
<keyword evidence="1" id="KW-1133">Transmembrane helix</keyword>
<organism evidence="3 4">
    <name type="scientific">Actinokineospora auranticolor</name>
    <dbReference type="NCBI Taxonomy" id="155976"/>
    <lineage>
        <taxon>Bacteria</taxon>
        <taxon>Bacillati</taxon>
        <taxon>Actinomycetota</taxon>
        <taxon>Actinomycetes</taxon>
        <taxon>Pseudonocardiales</taxon>
        <taxon>Pseudonocardiaceae</taxon>
        <taxon>Actinokineospora</taxon>
    </lineage>
</organism>
<proteinExistence type="predicted"/>
<keyword evidence="4" id="KW-1185">Reference proteome</keyword>
<comment type="caution">
    <text evidence="3">The sequence shown here is derived from an EMBL/GenBank/DDBJ whole genome shotgun (WGS) entry which is preliminary data.</text>
</comment>
<dbReference type="Pfam" id="PF13399">
    <property type="entry name" value="LytR_C"/>
    <property type="match status" value="1"/>
</dbReference>
<dbReference type="OrthoDB" id="5194885at2"/>
<dbReference type="Proteomes" id="UP000239203">
    <property type="component" value="Unassembled WGS sequence"/>
</dbReference>
<dbReference type="RefSeq" id="WP_146108255.1">
    <property type="nucleotide sequence ID" value="NZ_CP154825.1"/>
</dbReference>
<feature type="domain" description="LytR/CpsA/Psr regulator C-terminal" evidence="2">
    <location>
        <begin position="90"/>
        <end position="177"/>
    </location>
</feature>
<dbReference type="NCBIfam" id="NF035953">
    <property type="entry name" value="integrity_Cei"/>
    <property type="match status" value="1"/>
</dbReference>
<keyword evidence="1" id="KW-0472">Membrane</keyword>
<dbReference type="AlphaFoldDB" id="A0A2S6GHF4"/>
<accession>A0A2S6GHF4</accession>
<dbReference type="InterPro" id="IPR027381">
    <property type="entry name" value="LytR/CpsA/Psr_C"/>
</dbReference>
<evidence type="ECO:0000256" key="1">
    <source>
        <dbReference type="SAM" id="Phobius"/>
    </source>
</evidence>
<dbReference type="EMBL" id="PTIX01000018">
    <property type="protein sequence ID" value="PPK64639.1"/>
    <property type="molecule type" value="Genomic_DNA"/>
</dbReference>
<keyword evidence="1" id="KW-0812">Transmembrane</keyword>
<evidence type="ECO:0000313" key="4">
    <source>
        <dbReference type="Proteomes" id="UP000239203"/>
    </source>
</evidence>
<evidence type="ECO:0000313" key="3">
    <source>
        <dbReference type="EMBL" id="PPK64639.1"/>
    </source>
</evidence>
<protein>
    <submittedName>
        <fullName evidence="3">LytR cell envelope-related transcriptional attenuator</fullName>
    </submittedName>
</protein>
<evidence type="ECO:0000259" key="2">
    <source>
        <dbReference type="Pfam" id="PF13399"/>
    </source>
</evidence>
<gene>
    <name evidence="3" type="ORF">CLV40_11829</name>
</gene>
<name>A0A2S6GHF4_9PSEU</name>
<dbReference type="Gene3D" id="3.30.70.2390">
    <property type="match status" value="1"/>
</dbReference>
<sequence>MSAGIQRAQRYRRRRPLPAVVLMAVLAVVTGVVWLRVIQSDSTGADNLACPAAQPQAPVDGKPAPLPPGQVQPADALDRTPLAPAGEGLVRVLNAGGQRGLAGSVTETLRDLGFTQISDATTDSLYPGGTLACRAQIRFGQGGMSVARTLSVLEPCAEFVKDERKDATVDLAIGKDFDHLQPTPEARRVLERLTEWAQSNPGGGGLQTDGVAPQIDESLIKAARATRCS</sequence>